<evidence type="ECO:0000256" key="1">
    <source>
        <dbReference type="SAM" id="MobiDB-lite"/>
    </source>
</evidence>
<dbReference type="AlphaFoldDB" id="A0A931I8W8"/>
<name>A0A931I8W8_9NOCA</name>
<comment type="caution">
    <text evidence="2">The sequence shown here is derived from an EMBL/GenBank/DDBJ whole genome shotgun (WGS) entry which is preliminary data.</text>
</comment>
<dbReference type="RefSeq" id="WP_196148807.1">
    <property type="nucleotide sequence ID" value="NZ_JADMLG010000003.1"/>
</dbReference>
<keyword evidence="3" id="KW-1185">Reference proteome</keyword>
<evidence type="ECO:0000313" key="3">
    <source>
        <dbReference type="Proteomes" id="UP000655751"/>
    </source>
</evidence>
<dbReference type="Proteomes" id="UP000655751">
    <property type="component" value="Unassembled WGS sequence"/>
</dbReference>
<organism evidence="2 3">
    <name type="scientific">Nocardia bovistercoris</name>
    <dbReference type="NCBI Taxonomy" id="2785916"/>
    <lineage>
        <taxon>Bacteria</taxon>
        <taxon>Bacillati</taxon>
        <taxon>Actinomycetota</taxon>
        <taxon>Actinomycetes</taxon>
        <taxon>Mycobacteriales</taxon>
        <taxon>Nocardiaceae</taxon>
        <taxon>Nocardia</taxon>
    </lineage>
</organism>
<feature type="region of interest" description="Disordered" evidence="1">
    <location>
        <begin position="35"/>
        <end position="61"/>
    </location>
</feature>
<sequence>MTYEEVGVTIDVADVEFVHGVHELLVGRVRPSNGVEIGRTSIGPRASGDNTNARPTVVPAG</sequence>
<accession>A0A931I8W8</accession>
<protein>
    <submittedName>
        <fullName evidence="2">Uncharacterized protein</fullName>
    </submittedName>
</protein>
<gene>
    <name evidence="2" type="ORF">IT779_09255</name>
</gene>
<evidence type="ECO:0000313" key="2">
    <source>
        <dbReference type="EMBL" id="MBH0776471.1"/>
    </source>
</evidence>
<proteinExistence type="predicted"/>
<reference evidence="2" key="1">
    <citation type="submission" date="2020-11" db="EMBL/GenBank/DDBJ databases">
        <title>Nocardia NEAU-351.nov., a novel actinomycete isolated from the cow dung.</title>
        <authorList>
            <person name="Zhang X."/>
        </authorList>
    </citation>
    <scope>NUCLEOTIDE SEQUENCE</scope>
    <source>
        <strain evidence="2">NEAU-351</strain>
    </source>
</reference>
<dbReference type="EMBL" id="JADMLG010000003">
    <property type="protein sequence ID" value="MBH0776471.1"/>
    <property type="molecule type" value="Genomic_DNA"/>
</dbReference>